<evidence type="ECO:0000313" key="4">
    <source>
        <dbReference type="EMBL" id="CAD6266852.1"/>
    </source>
</evidence>
<keyword evidence="5" id="KW-1185">Reference proteome</keyword>
<dbReference type="Proteomes" id="UP000604825">
    <property type="component" value="Unassembled WGS sequence"/>
</dbReference>
<evidence type="ECO:0000313" key="5">
    <source>
        <dbReference type="Proteomes" id="UP000604825"/>
    </source>
</evidence>
<name>A0A811R9N3_9POAL</name>
<evidence type="ECO:0000259" key="3">
    <source>
        <dbReference type="Pfam" id="PF14291"/>
    </source>
</evidence>
<feature type="region of interest" description="Disordered" evidence="1">
    <location>
        <begin position="257"/>
        <end position="277"/>
    </location>
</feature>
<dbReference type="AlphaFoldDB" id="A0A811R9N3"/>
<feature type="domain" description="HAT C-terminal dimerisation" evidence="2">
    <location>
        <begin position="470"/>
        <end position="520"/>
    </location>
</feature>
<sequence length="566" mass="65347">MENFFAKKDASTQESRVVQKRPRIELDMNDIVADPGLRKPIDEFHHDIWDDARRAYLQMSPYQPNSLAFRGHDESKTSKNKGNFLEMLDWYRKKDPKAALVIAKNALGNNQMSCPTIQKDLVRACAEETSELIKSEIGDRWFAVLVDEARDASIKEQMAVVVRFVNDKGSVIERFLGLQHVSDTTSSSLKEALVSMLARYGLSIAKLVVVVVARCCASTDDFFNYVTSVVNTVSASCKRKDQLLQKHHDTLVQQLDSGEISPGREKNQETSLARPSDTRWGTHHKTLVRLMLMWEPVLEVLENISDDGLIGSVMRNINAMRENDWDDLLEKTKAFAAKHNIDIPNMEDMIPMRGRSKCHGAKYVTYYHHIHHGIFNVVLDQIICELNNRFPERSTQLLRCVACLDPTNEFANFEIEKLVELAKIYYADFSDYECEKLRTELENFMDEVQHDEDEEFCSCIDLGGLAEKMVKTDRHTYFPLVYRLIELALILPVATTTVERAFSAMNIIKTDRRNKMNDDWMNNSMIWYIEWDLFASIEDDKILKRFQVLRNRKINLPPKVPRCVLF</sequence>
<proteinExistence type="predicted"/>
<dbReference type="SUPFAM" id="SSF53098">
    <property type="entry name" value="Ribonuclease H-like"/>
    <property type="match status" value="1"/>
</dbReference>
<comment type="caution">
    <text evidence="4">The sequence shown here is derived from an EMBL/GenBank/DDBJ whole genome shotgun (WGS) entry which is preliminary data.</text>
</comment>
<evidence type="ECO:0000256" key="1">
    <source>
        <dbReference type="SAM" id="MobiDB-lite"/>
    </source>
</evidence>
<organism evidence="4 5">
    <name type="scientific">Miscanthus lutarioriparius</name>
    <dbReference type="NCBI Taxonomy" id="422564"/>
    <lineage>
        <taxon>Eukaryota</taxon>
        <taxon>Viridiplantae</taxon>
        <taxon>Streptophyta</taxon>
        <taxon>Embryophyta</taxon>
        <taxon>Tracheophyta</taxon>
        <taxon>Spermatophyta</taxon>
        <taxon>Magnoliopsida</taxon>
        <taxon>Liliopsida</taxon>
        <taxon>Poales</taxon>
        <taxon>Poaceae</taxon>
        <taxon>PACMAD clade</taxon>
        <taxon>Panicoideae</taxon>
        <taxon>Andropogonodae</taxon>
        <taxon>Andropogoneae</taxon>
        <taxon>Saccharinae</taxon>
        <taxon>Miscanthus</taxon>
    </lineage>
</organism>
<dbReference type="Pfam" id="PF05699">
    <property type="entry name" value="Dimer_Tnp_hAT"/>
    <property type="match status" value="1"/>
</dbReference>
<dbReference type="InterPro" id="IPR008906">
    <property type="entry name" value="HATC_C_dom"/>
</dbReference>
<protein>
    <submittedName>
        <fullName evidence="4">Uncharacterized protein</fullName>
    </submittedName>
</protein>
<dbReference type="PANTHER" id="PTHR11697">
    <property type="entry name" value="GENERAL TRANSCRIPTION FACTOR 2-RELATED ZINC FINGER PROTEIN"/>
    <property type="match status" value="1"/>
</dbReference>
<dbReference type="GO" id="GO:0046983">
    <property type="term" value="F:protein dimerization activity"/>
    <property type="evidence" value="ECO:0007669"/>
    <property type="project" value="InterPro"/>
</dbReference>
<reference evidence="4" key="1">
    <citation type="submission" date="2020-10" db="EMBL/GenBank/DDBJ databases">
        <authorList>
            <person name="Han B."/>
            <person name="Lu T."/>
            <person name="Zhao Q."/>
            <person name="Huang X."/>
            <person name="Zhao Y."/>
        </authorList>
    </citation>
    <scope>NUCLEOTIDE SEQUENCE</scope>
</reference>
<dbReference type="PANTHER" id="PTHR11697:SF230">
    <property type="entry name" value="ZINC FINGER, MYM DOMAIN CONTAINING 1"/>
    <property type="match status" value="1"/>
</dbReference>
<gene>
    <name evidence="4" type="ORF">NCGR_LOCUS50157</name>
</gene>
<dbReference type="OrthoDB" id="688334at2759"/>
<dbReference type="InterPro" id="IPR012337">
    <property type="entry name" value="RNaseH-like_sf"/>
</dbReference>
<dbReference type="InterPro" id="IPR025398">
    <property type="entry name" value="DUF4371"/>
</dbReference>
<dbReference type="InterPro" id="IPR055298">
    <property type="entry name" value="AtLOH3-like"/>
</dbReference>
<dbReference type="Pfam" id="PF14291">
    <property type="entry name" value="DUF4371"/>
    <property type="match status" value="1"/>
</dbReference>
<accession>A0A811R9N3</accession>
<evidence type="ECO:0000259" key="2">
    <source>
        <dbReference type="Pfam" id="PF05699"/>
    </source>
</evidence>
<dbReference type="EMBL" id="CAJGYO010000014">
    <property type="protein sequence ID" value="CAD6266852.1"/>
    <property type="molecule type" value="Genomic_DNA"/>
</dbReference>
<feature type="domain" description="DUF4371" evidence="3">
    <location>
        <begin position="65"/>
        <end position="207"/>
    </location>
</feature>